<feature type="domain" description="Pseudouridine synthase I TruA alpha/beta" evidence="8">
    <location>
        <begin position="12"/>
        <end position="102"/>
    </location>
</feature>
<evidence type="ECO:0000259" key="8">
    <source>
        <dbReference type="Pfam" id="PF01416"/>
    </source>
</evidence>
<evidence type="ECO:0000313" key="9">
    <source>
        <dbReference type="EMBL" id="PPD58284.1"/>
    </source>
</evidence>
<evidence type="ECO:0000256" key="4">
    <source>
        <dbReference type="HAMAP-Rule" id="MF_00171"/>
    </source>
</evidence>
<dbReference type="PANTHER" id="PTHR11142:SF0">
    <property type="entry name" value="TRNA PSEUDOURIDINE SYNTHASE-LIKE 1"/>
    <property type="match status" value="1"/>
</dbReference>
<dbReference type="AlphaFoldDB" id="A0A2P5P7M2"/>
<dbReference type="EMBL" id="JQAN02000009">
    <property type="protein sequence ID" value="PPD58284.1"/>
    <property type="molecule type" value="Genomic_DNA"/>
</dbReference>
<dbReference type="Pfam" id="PF01416">
    <property type="entry name" value="PseudoU_synth_1"/>
    <property type="match status" value="2"/>
</dbReference>
<feature type="binding site" evidence="4 6">
    <location>
        <position position="115"/>
    </location>
    <ligand>
        <name>substrate</name>
    </ligand>
</feature>
<dbReference type="PANTHER" id="PTHR11142">
    <property type="entry name" value="PSEUDOURIDYLATE SYNTHASE"/>
    <property type="match status" value="1"/>
</dbReference>
<feature type="active site" description="Nucleophile" evidence="4 5">
    <location>
        <position position="57"/>
    </location>
</feature>
<evidence type="ECO:0000256" key="2">
    <source>
        <dbReference type="ARBA" id="ARBA00022694"/>
    </source>
</evidence>
<sequence>MIGTLATKVALIIEYDGTRLVGSQYQSRGATVQSELEAAIEKLTGEKLRVLLASRTDTGVSAQGQVACFRGALKLPPERVMGGLNRFLPDDIAVKAVYRIPDSLDVRREAVSREYVYRIWNSPVPSPLNERFRFRVAVPLDEQAMDAAAKTLAGTHDLAAFGSAGASGKSTVRTVYEAGVNREGLELSFRMVASSFLTHQIRNTVGALIKVGQGRMSPEEFGALLEVKKPGSAGPAAPGKGLCLVKINYLRDLGDYNENI</sequence>
<name>A0A2P5P7M2_9CHLR</name>
<accession>A0A2P5P7M2</accession>
<dbReference type="EC" id="5.4.99.12" evidence="4"/>
<dbReference type="InterPro" id="IPR020103">
    <property type="entry name" value="PsdUridine_synth_cat_dom_sf"/>
</dbReference>
<dbReference type="InterPro" id="IPR020095">
    <property type="entry name" value="PsdUridine_synth_TruA_C"/>
</dbReference>
<evidence type="ECO:0000256" key="1">
    <source>
        <dbReference type="ARBA" id="ARBA00009375"/>
    </source>
</evidence>
<dbReference type="GO" id="GO:0160147">
    <property type="term" value="F:tRNA pseudouridine(38-40) synthase activity"/>
    <property type="evidence" value="ECO:0007669"/>
    <property type="project" value="UniProtKB-EC"/>
</dbReference>
<reference evidence="9 10" key="1">
    <citation type="journal article" date="2017" name="ISME J.">
        <title>Grape pomace compost harbors organohalide-respiring Dehalogenimonas species with novel reductive dehalogenase genes.</title>
        <authorList>
            <person name="Yang Y."/>
            <person name="Higgins S.A."/>
            <person name="Yan J."/>
            <person name="Simsir B."/>
            <person name="Chourey K."/>
            <person name="Iyer R."/>
            <person name="Hettich R.L."/>
            <person name="Baldwin B."/>
            <person name="Ogles D.M."/>
            <person name="Loffler F.E."/>
        </authorList>
    </citation>
    <scope>NUCLEOTIDE SEQUENCE [LARGE SCALE GENOMIC DNA]</scope>
    <source>
        <strain evidence="9 10">GP</strain>
    </source>
</reference>
<comment type="subunit">
    <text evidence="4">Homodimer.</text>
</comment>
<comment type="caution">
    <text evidence="9">The sequence shown here is derived from an EMBL/GenBank/DDBJ whole genome shotgun (WGS) entry which is preliminary data.</text>
</comment>
<dbReference type="CDD" id="cd02570">
    <property type="entry name" value="PseudoU_synth_EcTruA"/>
    <property type="match status" value="1"/>
</dbReference>
<keyword evidence="2 4" id="KW-0819">tRNA processing</keyword>
<dbReference type="InterPro" id="IPR020094">
    <property type="entry name" value="TruA/RsuA/RluB/E/F_N"/>
</dbReference>
<dbReference type="PIRSF" id="PIRSF001430">
    <property type="entry name" value="tRNA_psdUrid_synth"/>
    <property type="match status" value="1"/>
</dbReference>
<dbReference type="InterPro" id="IPR001406">
    <property type="entry name" value="PsdUridine_synth_TruA"/>
</dbReference>
<gene>
    <name evidence="4" type="primary">truA</name>
    <name evidence="9" type="ORF">JP09_005700</name>
</gene>
<dbReference type="Gene3D" id="3.30.70.660">
    <property type="entry name" value="Pseudouridine synthase I, catalytic domain, C-terminal subdomain"/>
    <property type="match status" value="1"/>
</dbReference>
<keyword evidence="10" id="KW-1185">Reference proteome</keyword>
<proteinExistence type="inferred from homology"/>
<evidence type="ECO:0000256" key="5">
    <source>
        <dbReference type="PIRSR" id="PIRSR001430-1"/>
    </source>
</evidence>
<dbReference type="HAMAP" id="MF_00171">
    <property type="entry name" value="TruA"/>
    <property type="match status" value="1"/>
</dbReference>
<evidence type="ECO:0000256" key="3">
    <source>
        <dbReference type="ARBA" id="ARBA00023235"/>
    </source>
</evidence>
<comment type="catalytic activity">
    <reaction evidence="4 7">
        <text>uridine(38/39/40) in tRNA = pseudouridine(38/39/40) in tRNA</text>
        <dbReference type="Rhea" id="RHEA:22376"/>
        <dbReference type="Rhea" id="RHEA-COMP:10085"/>
        <dbReference type="Rhea" id="RHEA-COMP:10087"/>
        <dbReference type="ChEBI" id="CHEBI:65314"/>
        <dbReference type="ChEBI" id="CHEBI:65315"/>
        <dbReference type="EC" id="5.4.99.12"/>
    </reaction>
</comment>
<evidence type="ECO:0000313" key="10">
    <source>
        <dbReference type="Proteomes" id="UP000235653"/>
    </source>
</evidence>
<protein>
    <recommendedName>
        <fullName evidence="4">tRNA pseudouridine synthase A</fullName>
        <ecNumber evidence="4">5.4.99.12</ecNumber>
    </recommendedName>
    <alternativeName>
        <fullName evidence="4">tRNA pseudouridine(38-40) synthase</fullName>
    </alternativeName>
    <alternativeName>
        <fullName evidence="4">tRNA pseudouridylate synthase I</fullName>
    </alternativeName>
    <alternativeName>
        <fullName evidence="4">tRNA-uridine isomerase I</fullName>
    </alternativeName>
</protein>
<evidence type="ECO:0000256" key="6">
    <source>
        <dbReference type="PIRSR" id="PIRSR001430-2"/>
    </source>
</evidence>
<comment type="function">
    <text evidence="4">Formation of pseudouridine at positions 38, 39 and 40 in the anticodon stem and loop of transfer RNAs.</text>
</comment>
<organism evidence="9 10">
    <name type="scientific">Dehalogenimonas etheniformans</name>
    <dbReference type="NCBI Taxonomy" id="1536648"/>
    <lineage>
        <taxon>Bacteria</taxon>
        <taxon>Bacillati</taxon>
        <taxon>Chloroflexota</taxon>
        <taxon>Dehalococcoidia</taxon>
        <taxon>Dehalococcoidales</taxon>
        <taxon>Dehalococcoidaceae</taxon>
        <taxon>Dehalogenimonas</taxon>
    </lineage>
</organism>
<dbReference type="SUPFAM" id="SSF55120">
    <property type="entry name" value="Pseudouridine synthase"/>
    <property type="match status" value="1"/>
</dbReference>
<dbReference type="OrthoDB" id="9811823at2"/>
<dbReference type="Gene3D" id="3.30.70.580">
    <property type="entry name" value="Pseudouridine synthase I, catalytic domain, N-terminal subdomain"/>
    <property type="match status" value="1"/>
</dbReference>
<dbReference type="GO" id="GO:0003723">
    <property type="term" value="F:RNA binding"/>
    <property type="evidence" value="ECO:0007669"/>
    <property type="project" value="InterPro"/>
</dbReference>
<keyword evidence="3 4" id="KW-0413">Isomerase</keyword>
<dbReference type="NCBIfam" id="TIGR00071">
    <property type="entry name" value="hisT_truA"/>
    <property type="match status" value="1"/>
</dbReference>
<dbReference type="GO" id="GO:0031119">
    <property type="term" value="P:tRNA pseudouridine synthesis"/>
    <property type="evidence" value="ECO:0007669"/>
    <property type="project" value="UniProtKB-UniRule"/>
</dbReference>
<evidence type="ECO:0000256" key="7">
    <source>
        <dbReference type="RuleBase" id="RU003792"/>
    </source>
</evidence>
<dbReference type="Proteomes" id="UP000235653">
    <property type="component" value="Unassembled WGS sequence"/>
</dbReference>
<feature type="domain" description="Pseudouridine synthase I TruA alpha/beta" evidence="8">
    <location>
        <begin position="148"/>
        <end position="249"/>
    </location>
</feature>
<dbReference type="InterPro" id="IPR020097">
    <property type="entry name" value="PsdUridine_synth_TruA_a/b_dom"/>
</dbReference>
<comment type="caution">
    <text evidence="4">Lacks conserved residue(s) required for the propagation of feature annotation.</text>
</comment>
<comment type="similarity">
    <text evidence="1 4 7">Belongs to the tRNA pseudouridine synthase TruA family.</text>
</comment>